<dbReference type="InterPro" id="IPR027417">
    <property type="entry name" value="P-loop_NTPase"/>
</dbReference>
<evidence type="ECO:0000256" key="3">
    <source>
        <dbReference type="ARBA" id="ARBA00022741"/>
    </source>
</evidence>
<evidence type="ECO:0000256" key="2">
    <source>
        <dbReference type="ARBA" id="ARBA00022692"/>
    </source>
</evidence>
<evidence type="ECO:0000313" key="10">
    <source>
        <dbReference type="EMBL" id="ABJ13495.1"/>
    </source>
</evidence>
<dbReference type="Gene3D" id="3.40.50.300">
    <property type="entry name" value="P-loop containing nucleotide triphosphate hydrolases"/>
    <property type="match status" value="1"/>
</dbReference>
<sequence length="574" mass="61333">MTLFERMRALPEDCRAALRRASAWAVLAALLDAACGVLLVPLVEAWFAEGALPWRWVAALLGLSLAQALLQYLALRRGFAAGGSLAAGLVRSLVARLPRLAPPALRRVAPAEGLLRGPVMQAMGIPAHLLGPLIAAMVTPLGVILGLFLIDPSIALGLLVAGAVLAALLRWSGRRNLAAEDARLAAERDAARQLQAFAERQPLLRAAQRESVARQGLEEALRSLHRSTLELLRRSLPSGLGFALAVQAAFAFALLGGAWAVERQWLDGARLVAVLVLLVRFIEPLAQLTHLDQALRGAWQALDTLLRVFALAPLHSPEPGERPHDASLAAEAVELRLEDGRALLEDISLRLEPGSLNVLVGPSGAGKSSLLALLGRLYDVDAGRVLLGGVDIRRLSETTLAASRNLVFQDNGLFRGSVAWNLRMARADADLEALREAARAVGLLEEIEAWPQGWDSDVGPGGALLSGGQRQRLCLARGLLSTAPLLLLDEPTASLDAASEAQVLRSLLGLRGRRTLLVVTHRPALARQADQVLLLEEGRLCLSGRHADLLVRDDWYAGFVGLAGEESSATVVDR</sequence>
<protein>
    <submittedName>
        <fullName evidence="10">Putative ATP-binding component of ABC transporter</fullName>
    </submittedName>
</protein>
<dbReference type="SUPFAM" id="SSF52540">
    <property type="entry name" value="P-loop containing nucleoside triphosphate hydrolases"/>
    <property type="match status" value="1"/>
</dbReference>
<comment type="subcellular location">
    <subcellularLocation>
        <location evidence="1">Cell membrane</location>
        <topology evidence="1">Multi-pass membrane protein</topology>
    </subcellularLocation>
</comment>
<gene>
    <name evidence="10" type="primary">pchI</name>
    <name evidence="10" type="ordered locus">PA14_09320</name>
</gene>
<keyword evidence="2 7" id="KW-0812">Transmembrane</keyword>
<dbReference type="Gene3D" id="1.20.1560.10">
    <property type="entry name" value="ABC transporter type 1, transmembrane domain"/>
    <property type="match status" value="1"/>
</dbReference>
<keyword evidence="5 7" id="KW-1133">Transmembrane helix</keyword>
<dbReference type="InterPro" id="IPR011527">
    <property type="entry name" value="ABC1_TM_dom"/>
</dbReference>
<keyword evidence="4 10" id="KW-0067">ATP-binding</keyword>
<evidence type="ECO:0000313" key="11">
    <source>
        <dbReference type="Proteomes" id="UP000000653"/>
    </source>
</evidence>
<dbReference type="GO" id="GO:0005524">
    <property type="term" value="F:ATP binding"/>
    <property type="evidence" value="ECO:0007669"/>
    <property type="project" value="UniProtKB-KW"/>
</dbReference>
<feature type="transmembrane region" description="Helical" evidence="7">
    <location>
        <begin position="129"/>
        <end position="148"/>
    </location>
</feature>
<evidence type="ECO:0000256" key="7">
    <source>
        <dbReference type="SAM" id="Phobius"/>
    </source>
</evidence>
<feature type="transmembrane region" description="Helical" evidence="7">
    <location>
        <begin position="154"/>
        <end position="173"/>
    </location>
</feature>
<evidence type="ECO:0000259" key="8">
    <source>
        <dbReference type="PROSITE" id="PS50893"/>
    </source>
</evidence>
<dbReference type="GO" id="GO:0034040">
    <property type="term" value="F:ATPase-coupled lipid transmembrane transporter activity"/>
    <property type="evidence" value="ECO:0007669"/>
    <property type="project" value="TreeGrafter"/>
</dbReference>
<dbReference type="InterPro" id="IPR036640">
    <property type="entry name" value="ABC1_TM_sf"/>
</dbReference>
<dbReference type="PROSITE" id="PS00211">
    <property type="entry name" value="ABC_TRANSPORTER_1"/>
    <property type="match status" value="1"/>
</dbReference>
<proteinExistence type="predicted"/>
<dbReference type="PANTHER" id="PTHR24221:SF654">
    <property type="entry name" value="ATP-BINDING CASSETTE SUB-FAMILY B MEMBER 6"/>
    <property type="match status" value="1"/>
</dbReference>
<dbReference type="EMBL" id="CP000438">
    <property type="protein sequence ID" value="ABJ13495.1"/>
    <property type="molecule type" value="Genomic_DNA"/>
</dbReference>
<dbReference type="InterPro" id="IPR039421">
    <property type="entry name" value="Type_1_exporter"/>
</dbReference>
<dbReference type="PROSITE" id="PS50929">
    <property type="entry name" value="ABC_TM1F"/>
    <property type="match status" value="1"/>
</dbReference>
<organism evidence="10 11">
    <name type="scientific">Pseudomonas aeruginosa (strain UCBPP-PA14)</name>
    <dbReference type="NCBI Taxonomy" id="208963"/>
    <lineage>
        <taxon>Bacteria</taxon>
        <taxon>Pseudomonadati</taxon>
        <taxon>Pseudomonadota</taxon>
        <taxon>Gammaproteobacteria</taxon>
        <taxon>Pseudomonadales</taxon>
        <taxon>Pseudomonadaceae</taxon>
        <taxon>Pseudomonas</taxon>
    </lineage>
</organism>
<dbReference type="RefSeq" id="WP_003137474.1">
    <property type="nucleotide sequence ID" value="NC_008463.1"/>
</dbReference>
<feature type="transmembrane region" description="Helical" evidence="7">
    <location>
        <begin position="54"/>
        <end position="75"/>
    </location>
</feature>
<feature type="domain" description="ABC transmembrane type-1" evidence="9">
    <location>
        <begin position="21"/>
        <end position="291"/>
    </location>
</feature>
<dbReference type="PROSITE" id="PS50893">
    <property type="entry name" value="ABC_TRANSPORTER_2"/>
    <property type="match status" value="1"/>
</dbReference>
<dbReference type="InterPro" id="IPR003439">
    <property type="entry name" value="ABC_transporter-like_ATP-bd"/>
</dbReference>
<dbReference type="AlphaFoldDB" id="A0A0H2ZGC6"/>
<dbReference type="InterPro" id="IPR003593">
    <property type="entry name" value="AAA+_ATPase"/>
</dbReference>
<keyword evidence="6 7" id="KW-0472">Membrane</keyword>
<evidence type="ECO:0000256" key="5">
    <source>
        <dbReference type="ARBA" id="ARBA00022989"/>
    </source>
</evidence>
<dbReference type="InterPro" id="IPR017871">
    <property type="entry name" value="ABC_transporter-like_CS"/>
</dbReference>
<dbReference type="SUPFAM" id="SSF90123">
    <property type="entry name" value="ABC transporter transmembrane region"/>
    <property type="match status" value="1"/>
</dbReference>
<dbReference type="KEGG" id="pau:PA14_09320"/>
<keyword evidence="3" id="KW-0547">Nucleotide-binding</keyword>
<dbReference type="GO" id="GO:0140359">
    <property type="term" value="F:ABC-type transporter activity"/>
    <property type="evidence" value="ECO:0007669"/>
    <property type="project" value="InterPro"/>
</dbReference>
<evidence type="ECO:0000259" key="9">
    <source>
        <dbReference type="PROSITE" id="PS50929"/>
    </source>
</evidence>
<dbReference type="HOGENOM" id="CLU_000604_84_9_6"/>
<dbReference type="SMART" id="SM00382">
    <property type="entry name" value="AAA"/>
    <property type="match status" value="1"/>
</dbReference>
<dbReference type="PANTHER" id="PTHR24221">
    <property type="entry name" value="ATP-BINDING CASSETTE SUB-FAMILY B"/>
    <property type="match status" value="1"/>
</dbReference>
<dbReference type="Pfam" id="PF00005">
    <property type="entry name" value="ABC_tran"/>
    <property type="match status" value="1"/>
</dbReference>
<evidence type="ECO:0000256" key="1">
    <source>
        <dbReference type="ARBA" id="ARBA00004651"/>
    </source>
</evidence>
<feature type="transmembrane region" description="Helical" evidence="7">
    <location>
        <begin position="239"/>
        <end position="259"/>
    </location>
</feature>
<dbReference type="FunFam" id="3.40.50.300:FF:004626">
    <property type="entry name" value="Probable ATP-binding component of ABC transporter"/>
    <property type="match status" value="1"/>
</dbReference>
<evidence type="ECO:0000256" key="4">
    <source>
        <dbReference type="ARBA" id="ARBA00022840"/>
    </source>
</evidence>
<dbReference type="Proteomes" id="UP000000653">
    <property type="component" value="Chromosome"/>
</dbReference>
<feature type="domain" description="ABC transporter" evidence="8">
    <location>
        <begin position="328"/>
        <end position="562"/>
    </location>
</feature>
<feature type="transmembrane region" description="Helical" evidence="7">
    <location>
        <begin position="21"/>
        <end position="42"/>
    </location>
</feature>
<reference evidence="10 11" key="1">
    <citation type="journal article" date="2006" name="Genome Biol.">
        <title>Genomic analysis reveals that Pseudomonas aeruginosa virulence is combinatorial.</title>
        <authorList>
            <person name="Lee D.G."/>
            <person name="Urbach J.M."/>
            <person name="Wu G."/>
            <person name="Liberati N.T."/>
            <person name="Feinbaum R.L."/>
            <person name="Miyata S."/>
            <person name="Diggins L.T."/>
            <person name="He J."/>
            <person name="Saucier M."/>
            <person name="Deziel E."/>
            <person name="Friedman L."/>
            <person name="Li L."/>
            <person name="Grills G."/>
            <person name="Montgomery K."/>
            <person name="Kucherlapati R."/>
            <person name="Rahme L.G."/>
            <person name="Ausubel F.M."/>
        </authorList>
    </citation>
    <scope>NUCLEOTIDE SEQUENCE [LARGE SCALE GENOMIC DNA]</scope>
    <source>
        <strain evidence="10 11">UCBPP-PA14</strain>
    </source>
</reference>
<dbReference type="GO" id="GO:0005886">
    <property type="term" value="C:plasma membrane"/>
    <property type="evidence" value="ECO:0007669"/>
    <property type="project" value="UniProtKB-SubCell"/>
</dbReference>
<dbReference type="GO" id="GO:0016887">
    <property type="term" value="F:ATP hydrolysis activity"/>
    <property type="evidence" value="ECO:0007669"/>
    <property type="project" value="InterPro"/>
</dbReference>
<name>A0A0H2ZGC6_PSEAB</name>
<dbReference type="BioCyc" id="PAER208963:G1G74-777-MONOMER"/>
<evidence type="ECO:0000256" key="6">
    <source>
        <dbReference type="ARBA" id="ARBA00023136"/>
    </source>
</evidence>
<accession>A0A0H2ZGC6</accession>